<sequence length="90" mass="10342">MTRRRKAQRSRLRENAGFFWKTQTVDGRVCGQRQPSKCTYGNTFGITDWAPHMLKMDHHHGRQLCGRKMNGHYAGARTNSEGDSCKYPGI</sequence>
<comment type="caution">
    <text evidence="1">The sequence shown here is derived from an EMBL/GenBank/DDBJ whole genome shotgun (WGS) entry which is preliminary data.</text>
</comment>
<keyword evidence="2" id="KW-1185">Reference proteome</keyword>
<dbReference type="EMBL" id="JAHQIW010006983">
    <property type="protein sequence ID" value="KAJ1371448.1"/>
    <property type="molecule type" value="Genomic_DNA"/>
</dbReference>
<evidence type="ECO:0000313" key="2">
    <source>
        <dbReference type="Proteomes" id="UP001196413"/>
    </source>
</evidence>
<protein>
    <submittedName>
        <fullName evidence="1">Uncharacterized protein</fullName>
    </submittedName>
</protein>
<organism evidence="1 2">
    <name type="scientific">Parelaphostrongylus tenuis</name>
    <name type="common">Meningeal worm</name>
    <dbReference type="NCBI Taxonomy" id="148309"/>
    <lineage>
        <taxon>Eukaryota</taxon>
        <taxon>Metazoa</taxon>
        <taxon>Ecdysozoa</taxon>
        <taxon>Nematoda</taxon>
        <taxon>Chromadorea</taxon>
        <taxon>Rhabditida</taxon>
        <taxon>Rhabditina</taxon>
        <taxon>Rhabditomorpha</taxon>
        <taxon>Strongyloidea</taxon>
        <taxon>Metastrongylidae</taxon>
        <taxon>Parelaphostrongylus</taxon>
    </lineage>
</organism>
<evidence type="ECO:0000313" key="1">
    <source>
        <dbReference type="EMBL" id="KAJ1371448.1"/>
    </source>
</evidence>
<dbReference type="AlphaFoldDB" id="A0AAD5R8K3"/>
<accession>A0AAD5R8K3</accession>
<reference evidence="1" key="1">
    <citation type="submission" date="2021-06" db="EMBL/GenBank/DDBJ databases">
        <title>Parelaphostrongylus tenuis whole genome reference sequence.</title>
        <authorList>
            <person name="Garwood T.J."/>
            <person name="Larsen P.A."/>
            <person name="Fountain-Jones N.M."/>
            <person name="Garbe J.R."/>
            <person name="Macchietto M.G."/>
            <person name="Kania S.A."/>
            <person name="Gerhold R.W."/>
            <person name="Richards J.E."/>
            <person name="Wolf T.M."/>
        </authorList>
    </citation>
    <scope>NUCLEOTIDE SEQUENCE</scope>
    <source>
        <strain evidence="1">MNPRO001-30</strain>
        <tissue evidence="1">Meninges</tissue>
    </source>
</reference>
<name>A0AAD5R8K3_PARTN</name>
<dbReference type="Proteomes" id="UP001196413">
    <property type="component" value="Unassembled WGS sequence"/>
</dbReference>
<gene>
    <name evidence="1" type="ORF">KIN20_033400</name>
</gene>
<proteinExistence type="predicted"/>